<evidence type="ECO:0000313" key="4">
    <source>
        <dbReference type="Proteomes" id="UP000182486"/>
    </source>
</evidence>
<dbReference type="RefSeq" id="WP_071807980.1">
    <property type="nucleotide sequence ID" value="NZ_MEIA01000315.1"/>
</dbReference>
<sequence length="122" mass="12895">MRRTAVLTGFVLAALWVAAPAQAFAHNAVHNAGMHVLLDGLTLAVVSAPVWTVLLWRGPRRLAFAALIGAVQVPVAVIGFLPIANPYLHLTLFVLALTLTGASLHVARRGPVSAPAPARDRR</sequence>
<keyword evidence="1" id="KW-0472">Membrane</keyword>
<comment type="caution">
    <text evidence="3">The sequence shown here is derived from an EMBL/GenBank/DDBJ whole genome shotgun (WGS) entry which is preliminary data.</text>
</comment>
<accession>A0A1K0FFA5</accession>
<keyword evidence="1" id="KW-1133">Transmembrane helix</keyword>
<gene>
    <name evidence="3" type="ORF">BG844_25890</name>
</gene>
<evidence type="ECO:0000256" key="2">
    <source>
        <dbReference type="SAM" id="SignalP"/>
    </source>
</evidence>
<dbReference type="EMBL" id="MEIA01000315">
    <property type="protein sequence ID" value="OJF11519.1"/>
    <property type="molecule type" value="Genomic_DNA"/>
</dbReference>
<keyword evidence="2" id="KW-0732">Signal</keyword>
<dbReference type="Proteomes" id="UP000182486">
    <property type="component" value="Unassembled WGS sequence"/>
</dbReference>
<feature type="chain" id="PRO_5009663681" evidence="2">
    <location>
        <begin position="24"/>
        <end position="122"/>
    </location>
</feature>
<reference evidence="3 4" key="1">
    <citation type="submission" date="2016-09" db="EMBL/GenBank/DDBJ databases">
        <title>Couchioplanes caeruleus draft genome sequence.</title>
        <authorList>
            <person name="Sheehan J."/>
            <person name="Caffrey P."/>
        </authorList>
    </citation>
    <scope>NUCLEOTIDE SEQUENCE [LARGE SCALE GENOMIC DNA]</scope>
    <source>
        <strain evidence="3 4">DSM 43634</strain>
    </source>
</reference>
<keyword evidence="1" id="KW-0812">Transmembrane</keyword>
<evidence type="ECO:0000313" key="3">
    <source>
        <dbReference type="EMBL" id="OJF11519.1"/>
    </source>
</evidence>
<dbReference type="AlphaFoldDB" id="A0A1K0FFA5"/>
<name>A0A1K0FFA5_9ACTN</name>
<proteinExistence type="predicted"/>
<feature type="transmembrane region" description="Helical" evidence="1">
    <location>
        <begin position="62"/>
        <end position="81"/>
    </location>
</feature>
<keyword evidence="4" id="KW-1185">Reference proteome</keyword>
<evidence type="ECO:0000256" key="1">
    <source>
        <dbReference type="SAM" id="Phobius"/>
    </source>
</evidence>
<organism evidence="3 4">
    <name type="scientific">Couchioplanes caeruleus subsp. caeruleus</name>
    <dbReference type="NCBI Taxonomy" id="56427"/>
    <lineage>
        <taxon>Bacteria</taxon>
        <taxon>Bacillati</taxon>
        <taxon>Actinomycetota</taxon>
        <taxon>Actinomycetes</taxon>
        <taxon>Micromonosporales</taxon>
        <taxon>Micromonosporaceae</taxon>
        <taxon>Couchioplanes</taxon>
    </lineage>
</organism>
<protein>
    <submittedName>
        <fullName evidence="3">Uncharacterized protein</fullName>
    </submittedName>
</protein>
<feature type="transmembrane region" description="Helical" evidence="1">
    <location>
        <begin position="87"/>
        <end position="107"/>
    </location>
</feature>
<feature type="transmembrane region" description="Helical" evidence="1">
    <location>
        <begin position="35"/>
        <end position="55"/>
    </location>
</feature>
<feature type="signal peptide" evidence="2">
    <location>
        <begin position="1"/>
        <end position="23"/>
    </location>
</feature>